<dbReference type="SUPFAM" id="SSF46565">
    <property type="entry name" value="Chaperone J-domain"/>
    <property type="match status" value="1"/>
</dbReference>
<dbReference type="Pfam" id="PF00226">
    <property type="entry name" value="DnaJ"/>
    <property type="match status" value="1"/>
</dbReference>
<evidence type="ECO:0000259" key="7">
    <source>
        <dbReference type="PROSITE" id="PS50076"/>
    </source>
</evidence>
<dbReference type="InterPro" id="IPR052243">
    <property type="entry name" value="Mito_inner_membrane_organizer"/>
</dbReference>
<feature type="domain" description="J" evidence="7">
    <location>
        <begin position="31"/>
        <end position="99"/>
    </location>
</feature>
<evidence type="ECO:0000256" key="2">
    <source>
        <dbReference type="ARBA" id="ARBA00004370"/>
    </source>
</evidence>
<dbReference type="GO" id="GO:0042407">
    <property type="term" value="P:cristae formation"/>
    <property type="evidence" value="ECO:0007669"/>
    <property type="project" value="TreeGrafter"/>
</dbReference>
<dbReference type="SUPFAM" id="SSF69012">
    <property type="entry name" value="alpha-ketoacid dehydrogenase kinase, N-terminal domain"/>
    <property type="match status" value="1"/>
</dbReference>
<sequence>MDSEAWNEEQEEQRLKSMRREWEAASAGEHDYYAVLNVSRRATTEDIREAYRRLSRLFHPDRHHGAEKQEWARRQFHIIQRAHEILIDPAVRAAYDQLGEQGINLGKAVGYKLHSVKDLQDKFEREARMRRIEDVDEWVQSQSEITLSVNGSGVISPYSAQSPQQSSGKSAHGSGGLILQQLFMSHSFTASLSDKVSGTIEGRMLSRNSNAKAGNNGVVKVMIKRTLGPQTWMSFTTPVLPPHVVAVEAVHCPSLGTFYQAKVEQHALDLYTPPAITVQAGRPLSPYTTAFISVATGNQYALGSMWKNSSTRALRRQAGKQPTLVPRKPSSVTIGLTGARSTGEELGANVTATSNQAYIQAWYKRKIDMYFSISGGLIVVGHNPQHAAPLSLGDISVNIDMAGEIDRHTKLGWKVDLGLASGVTVTIYLRRFRNSVKLPLLLTPMLELELAIYASAIPMAAALALHYFVLKPRRRRLIERQMEILKDEQRYQLSQQQRQAQEAVRLMADSVARARKQALAANGLVIEKALYGDLPFGIAAQDTNILRAAITKFGASRTALSTTDEPRACDVTVALHALVVGDQLVIAGNGSKQFLPGFYDPTFGAPKSLFIRYRFKGKLHEVIVKDDQALAIPMREHCIDQQIKPVSIGQLLKYRRQPLSMENILDSVGYTQAELPVRLAKRVISFHKLPFIVGTNPHIARVYNQYYEAFDRLHAFAPISDLEAEWDFTRALERQTQVLLDVIPTIAQGFLECQLYMPREERTAFINDLIRSRIGLRVIGEQHVALSYQFREEQKKAKQSLDAAGSGAAAVAERGRVGLGGAGEDVWVGAIHTRLLPARMMEQCGQMVQSMCEMHYGTAPGYYVDGDVDETISYIPSHFEYITCELLKNAFRATVDFSNSTNRSSHPPIQITITKGDGYVGVRIRDQGGGISKENMRNVFEYSWSSMQNSDSADEHGANGGGSLMAGMSLQTNLALQHGIGGPIAGLGFGLPMARLYAGYFGGSLDIVSMEGYGCDVFLKLRSIEGSVEDKQI</sequence>
<reference evidence="9" key="1">
    <citation type="submission" date="2022-07" db="EMBL/GenBank/DDBJ databases">
        <title>Phylogenomic reconstructions and comparative analyses of Kickxellomycotina fungi.</title>
        <authorList>
            <person name="Reynolds N.K."/>
            <person name="Stajich J.E."/>
            <person name="Barry K."/>
            <person name="Grigoriev I.V."/>
            <person name="Crous P."/>
            <person name="Smith M.E."/>
        </authorList>
    </citation>
    <scope>NUCLEOTIDE SEQUENCE</scope>
    <source>
        <strain evidence="9">BCRC 34297</strain>
    </source>
</reference>
<keyword evidence="6" id="KW-0143">Chaperone</keyword>
<dbReference type="GO" id="GO:0016020">
    <property type="term" value="C:membrane"/>
    <property type="evidence" value="ECO:0007669"/>
    <property type="project" value="UniProtKB-SubCell"/>
</dbReference>
<evidence type="ECO:0000256" key="1">
    <source>
        <dbReference type="ARBA" id="ARBA00004173"/>
    </source>
</evidence>
<dbReference type="Gene3D" id="1.10.287.110">
    <property type="entry name" value="DnaJ domain"/>
    <property type="match status" value="1"/>
</dbReference>
<dbReference type="GO" id="GO:0005739">
    <property type="term" value="C:mitochondrion"/>
    <property type="evidence" value="ECO:0007669"/>
    <property type="project" value="UniProtKB-SubCell"/>
</dbReference>
<dbReference type="Pfam" id="PF10436">
    <property type="entry name" value="BCDHK_Adom3"/>
    <property type="match status" value="1"/>
</dbReference>
<dbReference type="SMART" id="SM00271">
    <property type="entry name" value="DnaJ"/>
    <property type="match status" value="1"/>
</dbReference>
<dbReference type="InterPro" id="IPR005467">
    <property type="entry name" value="His_kinase_dom"/>
</dbReference>
<dbReference type="PANTHER" id="PTHR44157:SF1">
    <property type="entry name" value="DNAJ HOMOLOG SUBFAMILY C MEMBER 11"/>
    <property type="match status" value="1"/>
</dbReference>
<comment type="similarity">
    <text evidence="3">Belongs to the PDK/BCKDK protein kinase family.</text>
</comment>
<accession>A0A9W8GYJ5</accession>
<dbReference type="Pfam" id="PF22774">
    <property type="entry name" value="DNAJC11_beta-barrel"/>
    <property type="match status" value="1"/>
</dbReference>
<dbReference type="Proteomes" id="UP001140011">
    <property type="component" value="Unassembled WGS sequence"/>
</dbReference>
<protein>
    <recommendedName>
        <fullName evidence="11">Protein-serine/threonine kinase</fullName>
    </recommendedName>
</protein>
<name>A0A9W8GYJ5_9FUNG</name>
<evidence type="ECO:0000313" key="10">
    <source>
        <dbReference type="Proteomes" id="UP001140011"/>
    </source>
</evidence>
<dbReference type="Pfam" id="PF11875">
    <property type="entry name" value="DnaJ-like_C11_C"/>
    <property type="match status" value="1"/>
</dbReference>
<evidence type="ECO:0000313" key="9">
    <source>
        <dbReference type="EMBL" id="KAJ2756360.1"/>
    </source>
</evidence>
<keyword evidence="10" id="KW-1185">Reference proteome</keyword>
<comment type="caution">
    <text evidence="9">The sequence shown here is derived from an EMBL/GenBank/DDBJ whole genome shotgun (WGS) entry which is preliminary data.</text>
</comment>
<dbReference type="InterPro" id="IPR018955">
    <property type="entry name" value="BCDHK/PDK_N"/>
</dbReference>
<dbReference type="PROSITE" id="PS50109">
    <property type="entry name" value="HIS_KIN"/>
    <property type="match status" value="1"/>
</dbReference>
<dbReference type="PRINTS" id="PR00625">
    <property type="entry name" value="JDOMAIN"/>
</dbReference>
<comment type="subcellular location">
    <subcellularLocation>
        <location evidence="2">Membrane</location>
    </subcellularLocation>
    <subcellularLocation>
        <location evidence="1">Mitochondrion</location>
    </subcellularLocation>
</comment>
<dbReference type="SUPFAM" id="SSF55874">
    <property type="entry name" value="ATPase domain of HSP90 chaperone/DNA topoisomerase II/histidine kinase"/>
    <property type="match status" value="1"/>
</dbReference>
<dbReference type="SMART" id="SM00387">
    <property type="entry name" value="HATPase_c"/>
    <property type="match status" value="1"/>
</dbReference>
<dbReference type="PROSITE" id="PS00636">
    <property type="entry name" value="DNAJ_1"/>
    <property type="match status" value="1"/>
</dbReference>
<evidence type="ECO:0008006" key="11">
    <source>
        <dbReference type="Google" id="ProtNLM"/>
    </source>
</evidence>
<evidence type="ECO:0000256" key="5">
    <source>
        <dbReference type="ARBA" id="ARBA00023136"/>
    </source>
</evidence>
<dbReference type="Gene3D" id="3.30.565.10">
    <property type="entry name" value="Histidine kinase-like ATPase, C-terminal domain"/>
    <property type="match status" value="1"/>
</dbReference>
<keyword evidence="5" id="KW-0472">Membrane</keyword>
<dbReference type="InterPro" id="IPR036869">
    <property type="entry name" value="J_dom_sf"/>
</dbReference>
<dbReference type="InterPro" id="IPR003594">
    <property type="entry name" value="HATPase_dom"/>
</dbReference>
<keyword evidence="4" id="KW-0496">Mitochondrion</keyword>
<evidence type="ECO:0000256" key="6">
    <source>
        <dbReference type="ARBA" id="ARBA00023186"/>
    </source>
</evidence>
<dbReference type="Gene3D" id="1.20.140.20">
    <property type="entry name" value="Alpha-ketoacid/pyruvate dehydrogenase kinase, N-terminal domain"/>
    <property type="match status" value="1"/>
</dbReference>
<dbReference type="CDD" id="cd06257">
    <property type="entry name" value="DnaJ"/>
    <property type="match status" value="1"/>
</dbReference>
<organism evidence="9 10">
    <name type="scientific">Coemansia pectinata</name>
    <dbReference type="NCBI Taxonomy" id="1052879"/>
    <lineage>
        <taxon>Eukaryota</taxon>
        <taxon>Fungi</taxon>
        <taxon>Fungi incertae sedis</taxon>
        <taxon>Zoopagomycota</taxon>
        <taxon>Kickxellomycotina</taxon>
        <taxon>Kickxellomycetes</taxon>
        <taxon>Kickxellales</taxon>
        <taxon>Kickxellaceae</taxon>
        <taxon>Coemansia</taxon>
    </lineage>
</organism>
<dbReference type="EMBL" id="JANBUH010000028">
    <property type="protein sequence ID" value="KAJ2756360.1"/>
    <property type="molecule type" value="Genomic_DNA"/>
</dbReference>
<dbReference type="Pfam" id="PF02518">
    <property type="entry name" value="HATPase_c"/>
    <property type="match status" value="1"/>
</dbReference>
<proteinExistence type="inferred from homology"/>
<feature type="domain" description="Histidine kinase" evidence="8">
    <location>
        <begin position="885"/>
        <end position="1025"/>
    </location>
</feature>
<dbReference type="PROSITE" id="PS50076">
    <property type="entry name" value="DNAJ_2"/>
    <property type="match status" value="1"/>
</dbReference>
<dbReference type="PANTHER" id="PTHR44157">
    <property type="entry name" value="DNAJ HOMOLOG SUBFAMILY C MEMBER 11"/>
    <property type="match status" value="1"/>
</dbReference>
<dbReference type="InterPro" id="IPR018253">
    <property type="entry name" value="DnaJ_domain_CS"/>
</dbReference>
<evidence type="ECO:0000256" key="4">
    <source>
        <dbReference type="ARBA" id="ARBA00023128"/>
    </source>
</evidence>
<dbReference type="InterPro" id="IPR055225">
    <property type="entry name" value="DNAJC11-like_beta-barrel"/>
</dbReference>
<evidence type="ECO:0000259" key="8">
    <source>
        <dbReference type="PROSITE" id="PS50109"/>
    </source>
</evidence>
<dbReference type="AlphaFoldDB" id="A0A9W8GYJ5"/>
<dbReference type="OrthoDB" id="10250354at2759"/>
<gene>
    <name evidence="9" type="ORF">GGI19_000907</name>
</gene>
<evidence type="ECO:0000256" key="3">
    <source>
        <dbReference type="ARBA" id="ARBA00006155"/>
    </source>
</evidence>
<dbReference type="InterPro" id="IPR001623">
    <property type="entry name" value="DnaJ_domain"/>
</dbReference>
<dbReference type="InterPro" id="IPR036784">
    <property type="entry name" value="AK/P_DHK_N_sf"/>
</dbReference>
<dbReference type="InterPro" id="IPR036890">
    <property type="entry name" value="HATPase_C_sf"/>
</dbReference>
<dbReference type="InterPro" id="IPR024586">
    <property type="entry name" value="DnaJ-like_C11_C"/>
</dbReference>